<dbReference type="SUPFAM" id="SSF52949">
    <property type="entry name" value="Macro domain-like"/>
    <property type="match status" value="1"/>
</dbReference>
<dbReference type="Proteomes" id="UP000838412">
    <property type="component" value="Chromosome 6"/>
</dbReference>
<evidence type="ECO:0000256" key="4">
    <source>
        <dbReference type="ARBA" id="ARBA00012483"/>
    </source>
</evidence>
<dbReference type="CDD" id="cd02907">
    <property type="entry name" value="Macro_Af1521_BAL-like"/>
    <property type="match status" value="1"/>
</dbReference>
<dbReference type="InterPro" id="IPR017907">
    <property type="entry name" value="Znf_RING_CS"/>
</dbReference>
<dbReference type="InterPro" id="IPR043472">
    <property type="entry name" value="Macro_dom-like"/>
</dbReference>
<feature type="compositionally biased region" description="Polar residues" evidence="10">
    <location>
        <begin position="405"/>
        <end position="426"/>
    </location>
</feature>
<dbReference type="PROSITE" id="PS00518">
    <property type="entry name" value="ZF_RING_1"/>
    <property type="match status" value="1"/>
</dbReference>
<feature type="compositionally biased region" description="Polar residues" evidence="10">
    <location>
        <begin position="962"/>
        <end position="987"/>
    </location>
</feature>
<feature type="compositionally biased region" description="Basic and acidic residues" evidence="10">
    <location>
        <begin position="192"/>
        <end position="203"/>
    </location>
</feature>
<feature type="compositionally biased region" description="Polar residues" evidence="10">
    <location>
        <begin position="283"/>
        <end position="293"/>
    </location>
</feature>
<feature type="compositionally biased region" description="Low complexity" evidence="10">
    <location>
        <begin position="1"/>
        <end position="16"/>
    </location>
</feature>
<keyword evidence="6" id="KW-0479">Metal-binding</keyword>
<feature type="compositionally biased region" description="Polar residues" evidence="10">
    <location>
        <begin position="359"/>
        <end position="371"/>
    </location>
</feature>
<dbReference type="GO" id="GO:0016567">
    <property type="term" value="P:protein ubiquitination"/>
    <property type="evidence" value="ECO:0007669"/>
    <property type="project" value="UniProtKB-UniPathway"/>
</dbReference>
<keyword evidence="7 9" id="KW-0863">Zinc-finger</keyword>
<evidence type="ECO:0000313" key="13">
    <source>
        <dbReference type="EMBL" id="CAH1268233.1"/>
    </source>
</evidence>
<feature type="region of interest" description="Disordered" evidence="10">
    <location>
        <begin position="1"/>
        <end position="33"/>
    </location>
</feature>
<dbReference type="EC" id="2.3.2.27" evidence="4"/>
<sequence>MSQSGESFGSEGASAPEKPRNNNEDDDNRSILVSNIPPTLSVDKVVIHFQKSSSGGGDVKEASCRRLSPSQAKVIFEDVKVIDRVVARTHELAGVTLQVESWSSFLARALEMDRARHRESNCVQRAMVQIHQPVSKAEWDRYEQKISKTNKSLKWSRSTTNDTITLKGSWDDVVEARNLFFDLLKCEVDADKSPVSQDSKETGSRNGQNQAGGGVTNNLEHHEDASSTTSADGSQYHLQAAVNYGTENPDGGQPLDRVDLDRKQREGTSSARPHQERKEKNHGASSSRSTTQISKFNENMVDNLKAFAHSQSSEPREQDGPKEAMECGKQASFQRSRSAPDGNTRPYEEKEQKSDASSRRSTGTTQMTKNTQKWDDNIVRIGGSQSLDSREENLLREARGDERLSSFQRSESAPNGASSASVSGNTKDTRPKQDTTLRPSLTEPSRGVPNSKYSFESKTSRTATLHTETGSAVEESRNGQPMSHSEGGTARSGGTYGLADMSDDEDDVINDSKNGGTVEQPVEPDILSYIMKVHSSKIIAIAERHRVTFSRSEEKSVVYFKGIKKNAEDALEDFITLYQGLFSKLKSITLDASMCDVKLNVCSYAVEIVQKSSPSVFIKNTDGNIIFIGDESEVRSARAEICSILKISESRRRKAHTSSAPTSPTVSGPGQASVTAISADPGGKLVFEDSIKGIRICVVEGDITKQKVDVIVNAANSSLNLSYGVSGAISKAGGSSIQKECDSIIRQRGYLNTTDCVWTRGWRLPCKFVIHAIGPIYNAVYGAHRCQQELHDTCQKVLRMAATDLKAVSIAMPAISSGACGMPRDLCAESMFSAFTDFIENVDPKHNTIVDIRIIDNDRRAAEVFSKVFTKMLATFNFNASKGHATSSNLQPRYPPSGTSYPGTGTTPVSYGSNQTSSGFQTNSGWGQGHQNISGSSFSSSGVASASPPIYPGPTQTYIAASSSSYPHGTSVPTYPHLTQNKSNNGVDMSHTYPGANQTSQPLPPIQQAHSTTSQSMSQLSSPGVASSASSASGNSDKDDECPICLCDFTGPVTTTPCKHKFCADCLKSALKLSGQCPVCKSVIGRLKGNQPRGTMTDRIDYLNTLPGYEYCRSIIEIHYNFPDGVQGPEHPNPGKHYTGTSRTAYLPDTTEGREVLRLLKRAFDSGLVFTIGTSVTTGQTDTVVWNDIHHKTSKYGGPNSYGYPDPQYLTRVKEELAAKGIK</sequence>
<feature type="region of interest" description="Disordered" evidence="10">
    <location>
        <begin position="263"/>
        <end position="293"/>
    </location>
</feature>
<keyword evidence="5" id="KW-0808">Transferase</keyword>
<dbReference type="SMART" id="SM00506">
    <property type="entry name" value="A1pp"/>
    <property type="match status" value="1"/>
</dbReference>
<dbReference type="Pfam" id="PF01661">
    <property type="entry name" value="Macro"/>
    <property type="match status" value="1"/>
</dbReference>
<evidence type="ECO:0000256" key="10">
    <source>
        <dbReference type="SAM" id="MobiDB-lite"/>
    </source>
</evidence>
<evidence type="ECO:0000256" key="5">
    <source>
        <dbReference type="ARBA" id="ARBA00022679"/>
    </source>
</evidence>
<dbReference type="GO" id="GO:0008270">
    <property type="term" value="F:zinc ion binding"/>
    <property type="evidence" value="ECO:0007669"/>
    <property type="project" value="UniProtKB-KW"/>
</dbReference>
<evidence type="ECO:0000259" key="11">
    <source>
        <dbReference type="PROSITE" id="PS50089"/>
    </source>
</evidence>
<feature type="compositionally biased region" description="Polar residues" evidence="10">
    <location>
        <begin position="657"/>
        <end position="673"/>
    </location>
</feature>
<evidence type="ECO:0000256" key="6">
    <source>
        <dbReference type="ARBA" id="ARBA00022723"/>
    </source>
</evidence>
<evidence type="ECO:0000256" key="2">
    <source>
        <dbReference type="ARBA" id="ARBA00004906"/>
    </source>
</evidence>
<feature type="domain" description="Macro" evidence="12">
    <location>
        <begin position="683"/>
        <end position="873"/>
    </location>
</feature>
<dbReference type="Gene3D" id="3.30.390.130">
    <property type="match status" value="1"/>
</dbReference>
<dbReference type="InterPro" id="IPR039399">
    <property type="entry name" value="Deltex_C_sf"/>
</dbReference>
<evidence type="ECO:0000313" key="14">
    <source>
        <dbReference type="Proteomes" id="UP000838412"/>
    </source>
</evidence>
<feature type="region of interest" description="Disordered" evidence="10">
    <location>
        <begin position="962"/>
        <end position="1039"/>
    </location>
</feature>
<dbReference type="PROSITE" id="PS50089">
    <property type="entry name" value="ZF_RING_2"/>
    <property type="match status" value="1"/>
</dbReference>
<dbReference type="Pfam" id="PF18102">
    <property type="entry name" value="DTC"/>
    <property type="match status" value="1"/>
</dbReference>
<dbReference type="CDD" id="cd09633">
    <property type="entry name" value="Deltex_C"/>
    <property type="match status" value="1"/>
</dbReference>
<feature type="compositionally biased region" description="Low complexity" evidence="10">
    <location>
        <begin position="896"/>
        <end position="908"/>
    </location>
</feature>
<dbReference type="OrthoDB" id="8062037at2759"/>
<dbReference type="InterPro" id="IPR013083">
    <property type="entry name" value="Znf_RING/FYVE/PHD"/>
</dbReference>
<accession>A0A8K0ETJ8</accession>
<dbReference type="InterPro" id="IPR001841">
    <property type="entry name" value="Znf_RING"/>
</dbReference>
<dbReference type="GO" id="GO:0061630">
    <property type="term" value="F:ubiquitin protein ligase activity"/>
    <property type="evidence" value="ECO:0007669"/>
    <property type="project" value="UniProtKB-EC"/>
</dbReference>
<evidence type="ECO:0000256" key="3">
    <source>
        <dbReference type="ARBA" id="ARBA00009413"/>
    </source>
</evidence>
<feature type="compositionally biased region" description="Basic and acidic residues" evidence="10">
    <location>
        <begin position="314"/>
        <end position="326"/>
    </location>
</feature>
<dbReference type="AlphaFoldDB" id="A0A8K0ETJ8"/>
<organism evidence="13 14">
    <name type="scientific">Branchiostoma lanceolatum</name>
    <name type="common">Common lancelet</name>
    <name type="synonym">Amphioxus lanceolatum</name>
    <dbReference type="NCBI Taxonomy" id="7740"/>
    <lineage>
        <taxon>Eukaryota</taxon>
        <taxon>Metazoa</taxon>
        <taxon>Chordata</taxon>
        <taxon>Cephalochordata</taxon>
        <taxon>Leptocardii</taxon>
        <taxon>Amphioxiformes</taxon>
        <taxon>Branchiostomatidae</taxon>
        <taxon>Branchiostoma</taxon>
    </lineage>
</organism>
<dbReference type="Pfam" id="PF13923">
    <property type="entry name" value="zf-C3HC4_2"/>
    <property type="match status" value="1"/>
</dbReference>
<keyword evidence="8" id="KW-0862">Zinc</keyword>
<dbReference type="Pfam" id="PF23085">
    <property type="entry name" value="RRM_PARP14_3"/>
    <property type="match status" value="1"/>
</dbReference>
<feature type="compositionally biased region" description="Basic and acidic residues" evidence="10">
    <location>
        <begin position="388"/>
        <end position="404"/>
    </location>
</feature>
<feature type="compositionally biased region" description="Polar residues" evidence="10">
    <location>
        <begin position="909"/>
        <end position="933"/>
    </location>
</feature>
<keyword evidence="14" id="KW-1185">Reference proteome</keyword>
<evidence type="ECO:0000256" key="8">
    <source>
        <dbReference type="ARBA" id="ARBA00022833"/>
    </source>
</evidence>
<feature type="compositionally biased region" description="Low complexity" evidence="10">
    <location>
        <begin position="1011"/>
        <end position="1035"/>
    </location>
</feature>
<feature type="domain" description="RING-type" evidence="11">
    <location>
        <begin position="1042"/>
        <end position="1081"/>
    </location>
</feature>
<dbReference type="GO" id="GO:0007219">
    <property type="term" value="P:Notch signaling pathway"/>
    <property type="evidence" value="ECO:0007669"/>
    <property type="project" value="InterPro"/>
</dbReference>
<feature type="region of interest" description="Disordered" evidence="10">
    <location>
        <begin position="309"/>
        <end position="520"/>
    </location>
</feature>
<name>A0A8K0ETJ8_BRALA</name>
<dbReference type="EMBL" id="OV696691">
    <property type="protein sequence ID" value="CAH1268233.1"/>
    <property type="molecule type" value="Genomic_DNA"/>
</dbReference>
<protein>
    <recommendedName>
        <fullName evidence="4">RING-type E3 ubiquitin transferase</fullName>
        <ecNumber evidence="4">2.3.2.27</ecNumber>
    </recommendedName>
</protein>
<dbReference type="PROSITE" id="PS51154">
    <property type="entry name" value="MACRO"/>
    <property type="match status" value="1"/>
</dbReference>
<dbReference type="SUPFAM" id="SSF57850">
    <property type="entry name" value="RING/U-box"/>
    <property type="match status" value="1"/>
</dbReference>
<feature type="region of interest" description="Disordered" evidence="10">
    <location>
        <begin position="192"/>
        <end position="233"/>
    </location>
</feature>
<gene>
    <name evidence="13" type="primary">DTX3L</name>
    <name evidence="13" type="ORF">BLAG_LOCUS21249</name>
</gene>
<comment type="catalytic activity">
    <reaction evidence="1">
        <text>S-ubiquitinyl-[E2 ubiquitin-conjugating enzyme]-L-cysteine + [acceptor protein]-L-lysine = [E2 ubiquitin-conjugating enzyme]-L-cysteine + N(6)-ubiquitinyl-[acceptor protein]-L-lysine.</text>
        <dbReference type="EC" id="2.3.2.27"/>
    </reaction>
</comment>
<dbReference type="InterPro" id="IPR039398">
    <property type="entry name" value="Deltex_fam"/>
</dbReference>
<dbReference type="SMART" id="SM00184">
    <property type="entry name" value="RING"/>
    <property type="match status" value="1"/>
</dbReference>
<evidence type="ECO:0000256" key="7">
    <source>
        <dbReference type="ARBA" id="ARBA00022771"/>
    </source>
</evidence>
<evidence type="ECO:0000256" key="9">
    <source>
        <dbReference type="PROSITE-ProRule" id="PRU00175"/>
    </source>
</evidence>
<dbReference type="InterPro" id="IPR012677">
    <property type="entry name" value="Nucleotide-bd_a/b_plait_sf"/>
</dbReference>
<feature type="compositionally biased region" description="Basic and acidic residues" evidence="10">
    <location>
        <begin position="346"/>
        <end position="358"/>
    </location>
</feature>
<feature type="compositionally biased region" description="Low complexity" evidence="10">
    <location>
        <begin position="934"/>
        <end position="947"/>
    </location>
</feature>
<reference evidence="13" key="1">
    <citation type="submission" date="2022-01" db="EMBL/GenBank/DDBJ databases">
        <authorList>
            <person name="Braso-Vives M."/>
        </authorList>
    </citation>
    <scope>NUCLEOTIDE SEQUENCE</scope>
</reference>
<dbReference type="UniPathway" id="UPA00143"/>
<feature type="region of interest" description="Disordered" evidence="10">
    <location>
        <begin position="1126"/>
        <end position="1145"/>
    </location>
</feature>
<feature type="region of interest" description="Disordered" evidence="10">
    <location>
        <begin position="884"/>
        <end position="948"/>
    </location>
</feature>
<dbReference type="PANTHER" id="PTHR12622">
    <property type="entry name" value="DELTEX-RELATED"/>
    <property type="match status" value="1"/>
</dbReference>
<comment type="similarity">
    <text evidence="3">Belongs to the Deltex family.</text>
</comment>
<dbReference type="Gene3D" id="3.30.40.10">
    <property type="entry name" value="Zinc/RING finger domain, C3HC4 (zinc finger)"/>
    <property type="match status" value="1"/>
</dbReference>
<dbReference type="Gene3D" id="3.30.70.330">
    <property type="match status" value="1"/>
</dbReference>
<feature type="region of interest" description="Disordered" evidence="10">
    <location>
        <begin position="653"/>
        <end position="673"/>
    </location>
</feature>
<evidence type="ECO:0000259" key="12">
    <source>
        <dbReference type="PROSITE" id="PS51154"/>
    </source>
</evidence>
<dbReference type="InterPro" id="IPR002589">
    <property type="entry name" value="Macro_dom"/>
</dbReference>
<dbReference type="InterPro" id="IPR039396">
    <property type="entry name" value="Deltex_C"/>
</dbReference>
<evidence type="ECO:0000256" key="1">
    <source>
        <dbReference type="ARBA" id="ARBA00000900"/>
    </source>
</evidence>
<comment type="pathway">
    <text evidence="2">Protein modification; protein ubiquitination.</text>
</comment>
<feature type="compositionally biased region" description="Basic and acidic residues" evidence="10">
    <location>
        <begin position="273"/>
        <end position="282"/>
    </location>
</feature>
<dbReference type="Gene3D" id="3.40.220.10">
    <property type="entry name" value="Leucine Aminopeptidase, subunit E, domain 1"/>
    <property type="match status" value="1"/>
</dbReference>
<proteinExistence type="inferred from homology"/>
<feature type="compositionally biased region" description="Polar residues" evidence="10">
    <location>
        <begin position="451"/>
        <end position="470"/>
    </location>
</feature>